<evidence type="ECO:0000256" key="10">
    <source>
        <dbReference type="ARBA" id="ARBA00023065"/>
    </source>
</evidence>
<protein>
    <recommendedName>
        <fullName evidence="3">ferric-chelate reductase (NADPH)</fullName>
        <ecNumber evidence="3">1.16.1.9</ecNumber>
    </recommendedName>
</protein>
<keyword evidence="4" id="KW-0813">Transport</keyword>
<dbReference type="GO" id="GO:0006879">
    <property type="term" value="P:intracellular iron ion homeostasis"/>
    <property type="evidence" value="ECO:0007669"/>
    <property type="project" value="TreeGrafter"/>
</dbReference>
<dbReference type="InterPro" id="IPR039261">
    <property type="entry name" value="FNR_nucleotide-bd"/>
</dbReference>
<accession>A0A1L9PS14</accession>
<dbReference type="EC" id="1.16.1.9" evidence="3"/>
<keyword evidence="6 13" id="KW-0812">Transmembrane</keyword>
<dbReference type="PANTHER" id="PTHR32361:SF27">
    <property type="entry name" value="FAD-BINDING FR-TYPE DOMAIN-CONTAINING PROTEIN-RELATED"/>
    <property type="match status" value="1"/>
</dbReference>
<dbReference type="SUPFAM" id="SSF52343">
    <property type="entry name" value="Ferredoxin reductase-like, C-terminal NADP-linked domain"/>
    <property type="match status" value="1"/>
</dbReference>
<organism evidence="15 16">
    <name type="scientific">Aspergillus versicolor CBS 583.65</name>
    <dbReference type="NCBI Taxonomy" id="1036611"/>
    <lineage>
        <taxon>Eukaryota</taxon>
        <taxon>Fungi</taxon>
        <taxon>Dikarya</taxon>
        <taxon>Ascomycota</taxon>
        <taxon>Pezizomycotina</taxon>
        <taxon>Eurotiomycetes</taxon>
        <taxon>Eurotiomycetidae</taxon>
        <taxon>Eurotiales</taxon>
        <taxon>Aspergillaceae</taxon>
        <taxon>Aspergillus</taxon>
        <taxon>Aspergillus subgen. Nidulantes</taxon>
    </lineage>
</organism>
<feature type="transmembrane region" description="Helical" evidence="13">
    <location>
        <begin position="109"/>
        <end position="130"/>
    </location>
</feature>
<reference evidence="16" key="1">
    <citation type="journal article" date="2017" name="Genome Biol.">
        <title>Comparative genomics reveals high biological diversity and specific adaptations in the industrially and medically important fungal genus Aspergillus.</title>
        <authorList>
            <person name="de Vries R.P."/>
            <person name="Riley R."/>
            <person name="Wiebenga A."/>
            <person name="Aguilar-Osorio G."/>
            <person name="Amillis S."/>
            <person name="Uchima C.A."/>
            <person name="Anderluh G."/>
            <person name="Asadollahi M."/>
            <person name="Askin M."/>
            <person name="Barry K."/>
            <person name="Battaglia E."/>
            <person name="Bayram O."/>
            <person name="Benocci T."/>
            <person name="Braus-Stromeyer S.A."/>
            <person name="Caldana C."/>
            <person name="Canovas D."/>
            <person name="Cerqueira G.C."/>
            <person name="Chen F."/>
            <person name="Chen W."/>
            <person name="Choi C."/>
            <person name="Clum A."/>
            <person name="Dos Santos R.A."/>
            <person name="Damasio A.R."/>
            <person name="Diallinas G."/>
            <person name="Emri T."/>
            <person name="Fekete E."/>
            <person name="Flipphi M."/>
            <person name="Freyberg S."/>
            <person name="Gallo A."/>
            <person name="Gournas C."/>
            <person name="Habgood R."/>
            <person name="Hainaut M."/>
            <person name="Harispe M.L."/>
            <person name="Henrissat B."/>
            <person name="Hilden K.S."/>
            <person name="Hope R."/>
            <person name="Hossain A."/>
            <person name="Karabika E."/>
            <person name="Karaffa L."/>
            <person name="Karanyi Z."/>
            <person name="Krasevec N."/>
            <person name="Kuo A."/>
            <person name="Kusch H."/>
            <person name="LaButti K."/>
            <person name="Lagendijk E.L."/>
            <person name="Lapidus A."/>
            <person name="Levasseur A."/>
            <person name="Lindquist E."/>
            <person name="Lipzen A."/>
            <person name="Logrieco A.F."/>
            <person name="MacCabe A."/>
            <person name="Maekelae M.R."/>
            <person name="Malavazi I."/>
            <person name="Melin P."/>
            <person name="Meyer V."/>
            <person name="Mielnichuk N."/>
            <person name="Miskei M."/>
            <person name="Molnar A.P."/>
            <person name="Mule G."/>
            <person name="Ngan C.Y."/>
            <person name="Orejas M."/>
            <person name="Orosz E."/>
            <person name="Ouedraogo J.P."/>
            <person name="Overkamp K.M."/>
            <person name="Park H.-S."/>
            <person name="Perrone G."/>
            <person name="Piumi F."/>
            <person name="Punt P.J."/>
            <person name="Ram A.F."/>
            <person name="Ramon A."/>
            <person name="Rauscher S."/>
            <person name="Record E."/>
            <person name="Riano-Pachon D.M."/>
            <person name="Robert V."/>
            <person name="Roehrig J."/>
            <person name="Ruller R."/>
            <person name="Salamov A."/>
            <person name="Salih N.S."/>
            <person name="Samson R.A."/>
            <person name="Sandor E."/>
            <person name="Sanguinetti M."/>
            <person name="Schuetze T."/>
            <person name="Sepcic K."/>
            <person name="Shelest E."/>
            <person name="Sherlock G."/>
            <person name="Sophianopoulou V."/>
            <person name="Squina F.M."/>
            <person name="Sun H."/>
            <person name="Susca A."/>
            <person name="Todd R.B."/>
            <person name="Tsang A."/>
            <person name="Unkles S.E."/>
            <person name="van de Wiele N."/>
            <person name="van Rossen-Uffink D."/>
            <person name="Oliveira J.V."/>
            <person name="Vesth T.C."/>
            <person name="Visser J."/>
            <person name="Yu J.-H."/>
            <person name="Zhou M."/>
            <person name="Andersen M.R."/>
            <person name="Archer D.B."/>
            <person name="Baker S.E."/>
            <person name="Benoit I."/>
            <person name="Brakhage A.A."/>
            <person name="Braus G.H."/>
            <person name="Fischer R."/>
            <person name="Frisvad J.C."/>
            <person name="Goldman G.H."/>
            <person name="Houbraken J."/>
            <person name="Oakley B."/>
            <person name="Pocsi I."/>
            <person name="Scazzocchio C."/>
            <person name="Seiboth B."/>
            <person name="vanKuyk P.A."/>
            <person name="Wortman J."/>
            <person name="Dyer P.S."/>
            <person name="Grigoriev I.V."/>
        </authorList>
    </citation>
    <scope>NUCLEOTIDE SEQUENCE [LARGE SCALE GENOMIC DNA]</scope>
    <source>
        <strain evidence="16">CBS 583.65</strain>
    </source>
</reference>
<dbReference type="Pfam" id="PF08030">
    <property type="entry name" value="NAD_binding_6"/>
    <property type="match status" value="1"/>
</dbReference>
<dbReference type="GO" id="GO:0015677">
    <property type="term" value="P:copper ion import"/>
    <property type="evidence" value="ECO:0007669"/>
    <property type="project" value="TreeGrafter"/>
</dbReference>
<feature type="transmembrane region" description="Helical" evidence="13">
    <location>
        <begin position="20"/>
        <end position="45"/>
    </location>
</feature>
<dbReference type="InterPro" id="IPR013130">
    <property type="entry name" value="Fe3_Rdtase_TM_dom"/>
</dbReference>
<dbReference type="GO" id="GO:0006826">
    <property type="term" value="P:iron ion transport"/>
    <property type="evidence" value="ECO:0007669"/>
    <property type="project" value="TreeGrafter"/>
</dbReference>
<keyword evidence="8 13" id="KW-1133">Transmembrane helix</keyword>
<dbReference type="SFLD" id="SFLDG01168">
    <property type="entry name" value="Ferric_reductase_subgroup_(FRE"/>
    <property type="match status" value="1"/>
</dbReference>
<dbReference type="EMBL" id="KV878131">
    <property type="protein sequence ID" value="OJJ04246.1"/>
    <property type="molecule type" value="Genomic_DNA"/>
</dbReference>
<comment type="subcellular location">
    <subcellularLocation>
        <location evidence="1">Cell membrane</location>
        <topology evidence="1">Multi-pass membrane protein</topology>
    </subcellularLocation>
</comment>
<dbReference type="GeneID" id="63730444"/>
<dbReference type="OrthoDB" id="4494341at2759"/>
<evidence type="ECO:0000256" key="2">
    <source>
        <dbReference type="ARBA" id="ARBA00006278"/>
    </source>
</evidence>
<dbReference type="SFLD" id="SFLDS00052">
    <property type="entry name" value="Ferric_Reductase_Domain"/>
    <property type="match status" value="1"/>
</dbReference>
<dbReference type="GO" id="GO:0005886">
    <property type="term" value="C:plasma membrane"/>
    <property type="evidence" value="ECO:0007669"/>
    <property type="project" value="UniProtKB-SubCell"/>
</dbReference>
<evidence type="ECO:0000313" key="16">
    <source>
        <dbReference type="Proteomes" id="UP000184073"/>
    </source>
</evidence>
<dbReference type="STRING" id="1036611.A0A1L9PS14"/>
<dbReference type="InterPro" id="IPR017938">
    <property type="entry name" value="Riboflavin_synthase-like_b-brl"/>
</dbReference>
<dbReference type="SUPFAM" id="SSF63380">
    <property type="entry name" value="Riboflavin synthase domain-like"/>
    <property type="match status" value="1"/>
</dbReference>
<dbReference type="InterPro" id="IPR051410">
    <property type="entry name" value="Ferric/Cupric_Reductase"/>
</dbReference>
<dbReference type="PANTHER" id="PTHR32361">
    <property type="entry name" value="FERRIC/CUPRIC REDUCTASE TRANSMEMBRANE COMPONENT"/>
    <property type="match status" value="1"/>
</dbReference>
<dbReference type="Pfam" id="PF01794">
    <property type="entry name" value="Ferric_reduct"/>
    <property type="match status" value="1"/>
</dbReference>
<proteinExistence type="inferred from homology"/>
<dbReference type="GO" id="GO:0052851">
    <property type="term" value="F:ferric-chelate reductase (NADPH) activity"/>
    <property type="evidence" value="ECO:0007669"/>
    <property type="project" value="UniProtKB-EC"/>
</dbReference>
<keyword evidence="11 13" id="KW-0472">Membrane</keyword>
<dbReference type="RefSeq" id="XP_040670008.1">
    <property type="nucleotide sequence ID" value="XM_040814933.1"/>
</dbReference>
<evidence type="ECO:0000256" key="12">
    <source>
        <dbReference type="ARBA" id="ARBA00048483"/>
    </source>
</evidence>
<keyword evidence="16" id="KW-1185">Reference proteome</keyword>
<dbReference type="Gene3D" id="2.40.30.10">
    <property type="entry name" value="Translation factors"/>
    <property type="match status" value="1"/>
</dbReference>
<dbReference type="Proteomes" id="UP000184073">
    <property type="component" value="Unassembled WGS sequence"/>
</dbReference>
<feature type="transmembrane region" description="Helical" evidence="13">
    <location>
        <begin position="249"/>
        <end position="269"/>
    </location>
</feature>
<evidence type="ECO:0000256" key="4">
    <source>
        <dbReference type="ARBA" id="ARBA00022448"/>
    </source>
</evidence>
<name>A0A1L9PS14_ASPVE</name>
<dbReference type="VEuPathDB" id="FungiDB:ASPVEDRAFT_54450"/>
<dbReference type="InterPro" id="IPR013121">
    <property type="entry name" value="Fe_red_NAD-bd_6"/>
</dbReference>
<evidence type="ECO:0000256" key="1">
    <source>
        <dbReference type="ARBA" id="ARBA00004651"/>
    </source>
</evidence>
<evidence type="ECO:0000256" key="7">
    <source>
        <dbReference type="ARBA" id="ARBA00022982"/>
    </source>
</evidence>
<evidence type="ECO:0000256" key="6">
    <source>
        <dbReference type="ARBA" id="ARBA00022692"/>
    </source>
</evidence>
<dbReference type="PROSITE" id="PS51384">
    <property type="entry name" value="FAD_FR"/>
    <property type="match status" value="1"/>
</dbReference>
<keyword evidence="9" id="KW-0560">Oxidoreductase</keyword>
<keyword evidence="10" id="KW-0406">Ion transport</keyword>
<evidence type="ECO:0000256" key="8">
    <source>
        <dbReference type="ARBA" id="ARBA00022989"/>
    </source>
</evidence>
<dbReference type="CDD" id="cd06186">
    <property type="entry name" value="NOX_Duox_like_FAD_NADP"/>
    <property type="match status" value="1"/>
</dbReference>
<evidence type="ECO:0000259" key="14">
    <source>
        <dbReference type="PROSITE" id="PS51384"/>
    </source>
</evidence>
<dbReference type="Gene3D" id="3.40.50.80">
    <property type="entry name" value="Nucleotide-binding domain of ferredoxin-NADP reductase (FNR) module"/>
    <property type="match status" value="1"/>
</dbReference>
<evidence type="ECO:0000256" key="5">
    <source>
        <dbReference type="ARBA" id="ARBA00022475"/>
    </source>
</evidence>
<dbReference type="InterPro" id="IPR017927">
    <property type="entry name" value="FAD-bd_FR_type"/>
</dbReference>
<feature type="transmembrane region" description="Helical" evidence="13">
    <location>
        <begin position="182"/>
        <end position="202"/>
    </location>
</feature>
<comment type="catalytic activity">
    <reaction evidence="12">
        <text>2 a Fe(II)-siderophore + NADP(+) + H(+) = 2 a Fe(III)-siderophore + NADPH</text>
        <dbReference type="Rhea" id="RHEA:28795"/>
        <dbReference type="Rhea" id="RHEA-COMP:11342"/>
        <dbReference type="Rhea" id="RHEA-COMP:11344"/>
        <dbReference type="ChEBI" id="CHEBI:15378"/>
        <dbReference type="ChEBI" id="CHEBI:29033"/>
        <dbReference type="ChEBI" id="CHEBI:29034"/>
        <dbReference type="ChEBI" id="CHEBI:57783"/>
        <dbReference type="ChEBI" id="CHEBI:58349"/>
        <dbReference type="EC" id="1.16.1.9"/>
    </reaction>
</comment>
<dbReference type="AlphaFoldDB" id="A0A1L9PS14"/>
<dbReference type="Pfam" id="PF08022">
    <property type="entry name" value="FAD_binding_8"/>
    <property type="match status" value="1"/>
</dbReference>
<evidence type="ECO:0000256" key="11">
    <source>
        <dbReference type="ARBA" id="ARBA00023136"/>
    </source>
</evidence>
<evidence type="ECO:0000256" key="13">
    <source>
        <dbReference type="SAM" id="Phobius"/>
    </source>
</evidence>
<comment type="similarity">
    <text evidence="2">Belongs to the ferric reductase (FRE) family.</text>
</comment>
<feature type="domain" description="FAD-binding FR-type" evidence="14">
    <location>
        <begin position="299"/>
        <end position="427"/>
    </location>
</feature>
<keyword evidence="7" id="KW-0249">Electron transport</keyword>
<feature type="transmembrane region" description="Helical" evidence="13">
    <location>
        <begin position="214"/>
        <end position="237"/>
    </location>
</feature>
<sequence length="603" mass="67365">MGVDHLPPGQHRTHGDHPPMNVALATPLFVLGGAFAILFVGRLAVTLHRRRRLRAILRDGDQSRFAQRNGFMAWLNKHVVYAPLLSTRHSREFDLGGVHMGNLPLRIEAILLAGYLGINLAFFVCLIDWWEDYEELTYQLKYAAGHLAVMNTPALVLTAGRNNPLIPLLGIQFDAFNLLHRWVGRLAVAGAVVHVACVVASKAAEMGVEKTTKLIFHVPFFIYGLVAFLAFLLIAVQSISPLRHAFYEAFLHFHILLAVAAFVGLWYHLRGLDQQWVLLGTIVLWGLERIARLGSLIWRNWGKQRTISDVEVLAGNVARVNVALTRTWKFKAGQYMYLYIPSLGLWTSHPFSVAWTATEESSVADKADSNDSFNMLLNEKPRTTVSFLIKSRDGFTSKLLRKAIDSEAYRFTATAFAEGPFGGLHSLASYGTVMLIAGGIGITHPMSYMHEFMEGYAEQTIAIRRVNLIWVVRSLDHLTWIQPWMTSLFTHPAVHTKEQHPFQFKGLGVSIHIHVTDRQCSEDYMAGKSDNPWAFSAPPGVQVSIDFGKPCFGHIVEKESDSQVGAMAVTVCGPGGMGDDVRKAVRMNKGKKTVDLYEETFSW</sequence>
<keyword evidence="5" id="KW-1003">Cell membrane</keyword>
<evidence type="ECO:0000256" key="3">
    <source>
        <dbReference type="ARBA" id="ARBA00012668"/>
    </source>
</evidence>
<evidence type="ECO:0000313" key="15">
    <source>
        <dbReference type="EMBL" id="OJJ04246.1"/>
    </source>
</evidence>
<evidence type="ECO:0000256" key="9">
    <source>
        <dbReference type="ARBA" id="ARBA00023002"/>
    </source>
</evidence>
<gene>
    <name evidence="15" type="ORF">ASPVEDRAFT_54450</name>
</gene>
<dbReference type="InterPro" id="IPR013112">
    <property type="entry name" value="FAD-bd_8"/>
</dbReference>